<name>A0A2Z5Y314_9ENTE</name>
<dbReference type="GO" id="GO:0031071">
    <property type="term" value="F:cysteine desulfurase activity"/>
    <property type="evidence" value="ECO:0007669"/>
    <property type="project" value="UniProtKB-EC"/>
</dbReference>
<dbReference type="InterPro" id="IPR015422">
    <property type="entry name" value="PyrdxlP-dep_Trfase_small"/>
</dbReference>
<evidence type="ECO:0000313" key="4">
    <source>
        <dbReference type="EMBL" id="BBC61150.1"/>
    </source>
</evidence>
<dbReference type="NCBIfam" id="NF002806">
    <property type="entry name" value="PRK02948.1"/>
    <property type="match status" value="1"/>
</dbReference>
<keyword evidence="2" id="KW-0663">Pyridoxal phosphate</keyword>
<evidence type="ECO:0000313" key="5">
    <source>
        <dbReference type="Proteomes" id="UP000269226"/>
    </source>
</evidence>
<proteinExistence type="predicted"/>
<dbReference type="Proteomes" id="UP000269226">
    <property type="component" value="Chromosome"/>
</dbReference>
<dbReference type="RefSeq" id="WP_015695050.1">
    <property type="nucleotide sequence ID" value="NZ_AP018492.1"/>
</dbReference>
<dbReference type="Gene3D" id="3.90.1150.10">
    <property type="entry name" value="Aspartate Aminotransferase, domain 1"/>
    <property type="match status" value="1"/>
</dbReference>
<dbReference type="Pfam" id="PF00266">
    <property type="entry name" value="Aminotran_5"/>
    <property type="match status" value="1"/>
</dbReference>
<gene>
    <name evidence="4" type="ORF">DAT561_1040</name>
</gene>
<dbReference type="InterPro" id="IPR016454">
    <property type="entry name" value="Cysteine_dSase"/>
</dbReference>
<dbReference type="Gene3D" id="3.40.640.10">
    <property type="entry name" value="Type I PLP-dependent aspartate aminotransferase-like (Major domain)"/>
    <property type="match status" value="1"/>
</dbReference>
<feature type="domain" description="Aminotransferase class V" evidence="3">
    <location>
        <begin position="2"/>
        <end position="352"/>
    </location>
</feature>
<accession>A0A2Z5Y314</accession>
<sequence>MIYLDYAATVPMTDEAKKVYIETATEYFGNANSGHIAGQKAQSLLDYCRGQLSQLLALPATSLLFTSGGTESNHLALQLSLNYLPADKKQVLVSPLEHSSILNFFASQPEIELTILPLENGQVTIKSLASSWTERTGLVVIQQINSITGIIQNIEELSSYVREKGGLFHCDCVQGFGKFPLPKNVTSWSSASHKIGGPKGCGLLYLNPEISFTPIIKGTVHEQGFRAGTIDLPSIASFTTATYEAIQHQAAFARQVDELNQFILKKLPNWENFSTYTTYFGIIGLFSPKKFGDSIMEELSEQGICISTSSACHTGGMIDPALIALNFTTEKAQRFIRISFGKKTTLSEIEIFLSTLKKIETN</sequence>
<dbReference type="InterPro" id="IPR000192">
    <property type="entry name" value="Aminotrans_V_dom"/>
</dbReference>
<keyword evidence="4" id="KW-0808">Transferase</keyword>
<organism evidence="4 5">
    <name type="scientific">Melissococcus plutonius</name>
    <dbReference type="NCBI Taxonomy" id="33970"/>
    <lineage>
        <taxon>Bacteria</taxon>
        <taxon>Bacillati</taxon>
        <taxon>Bacillota</taxon>
        <taxon>Bacilli</taxon>
        <taxon>Lactobacillales</taxon>
        <taxon>Enterococcaceae</taxon>
        <taxon>Melissococcus</taxon>
    </lineage>
</organism>
<dbReference type="AlphaFoldDB" id="A0A2Z5Y314"/>
<dbReference type="InterPro" id="IPR015421">
    <property type="entry name" value="PyrdxlP-dep_Trfase_major"/>
</dbReference>
<dbReference type="InterPro" id="IPR015424">
    <property type="entry name" value="PyrdxlP-dep_Trfase"/>
</dbReference>
<dbReference type="EC" id="2.8.1.7" evidence="4"/>
<dbReference type="PANTHER" id="PTHR11601:SF36">
    <property type="entry name" value="CYSTEINE DESULFURASE NIFS-RELATED"/>
    <property type="match status" value="1"/>
</dbReference>
<evidence type="ECO:0000259" key="3">
    <source>
        <dbReference type="Pfam" id="PF00266"/>
    </source>
</evidence>
<comment type="cofactor">
    <cofactor evidence="1">
        <name>pyridoxal 5'-phosphate</name>
        <dbReference type="ChEBI" id="CHEBI:597326"/>
    </cofactor>
</comment>
<protein>
    <submittedName>
        <fullName evidence="4">Cysteine desulfurase</fullName>
        <ecNumber evidence="4">2.8.1.7</ecNumber>
    </submittedName>
</protein>
<dbReference type="SUPFAM" id="SSF53383">
    <property type="entry name" value="PLP-dependent transferases"/>
    <property type="match status" value="1"/>
</dbReference>
<reference evidence="4 5" key="1">
    <citation type="submission" date="2018-01" db="EMBL/GenBank/DDBJ databases">
        <title>Whole genome sequence of Melissococcus plutonius DAT561.</title>
        <authorList>
            <person name="Okumura K."/>
            <person name="Takamatsu D."/>
            <person name="Okura M."/>
        </authorList>
    </citation>
    <scope>NUCLEOTIDE SEQUENCE [LARGE SCALE GENOMIC DNA]</scope>
    <source>
        <strain evidence="4 5">DAT561</strain>
    </source>
</reference>
<dbReference type="PIRSF" id="PIRSF005572">
    <property type="entry name" value="NifS"/>
    <property type="match status" value="1"/>
</dbReference>
<dbReference type="GeneID" id="57043589"/>
<evidence type="ECO:0000256" key="1">
    <source>
        <dbReference type="ARBA" id="ARBA00001933"/>
    </source>
</evidence>
<evidence type="ECO:0000256" key="2">
    <source>
        <dbReference type="ARBA" id="ARBA00022898"/>
    </source>
</evidence>
<dbReference type="Gene3D" id="1.10.260.50">
    <property type="match status" value="1"/>
</dbReference>
<dbReference type="PANTHER" id="PTHR11601">
    <property type="entry name" value="CYSTEINE DESULFURYLASE FAMILY MEMBER"/>
    <property type="match status" value="1"/>
</dbReference>
<dbReference type="EMBL" id="AP018492">
    <property type="protein sequence ID" value="BBC61150.1"/>
    <property type="molecule type" value="Genomic_DNA"/>
</dbReference>